<gene>
    <name evidence="1" type="ORF">SNAT2548_LOCUS5141</name>
</gene>
<evidence type="ECO:0000313" key="1">
    <source>
        <dbReference type="EMBL" id="CAE7192320.1"/>
    </source>
</evidence>
<comment type="caution">
    <text evidence="1">The sequence shown here is derived from an EMBL/GenBank/DDBJ whole genome shotgun (WGS) entry which is preliminary data.</text>
</comment>
<keyword evidence="2" id="KW-1185">Reference proteome</keyword>
<evidence type="ECO:0000313" key="2">
    <source>
        <dbReference type="Proteomes" id="UP000604046"/>
    </source>
</evidence>
<dbReference type="Proteomes" id="UP000604046">
    <property type="component" value="Unassembled WGS sequence"/>
</dbReference>
<proteinExistence type="predicted"/>
<dbReference type="AlphaFoldDB" id="A0A812J468"/>
<organism evidence="1 2">
    <name type="scientific">Symbiodinium natans</name>
    <dbReference type="NCBI Taxonomy" id="878477"/>
    <lineage>
        <taxon>Eukaryota</taxon>
        <taxon>Sar</taxon>
        <taxon>Alveolata</taxon>
        <taxon>Dinophyceae</taxon>
        <taxon>Suessiales</taxon>
        <taxon>Symbiodiniaceae</taxon>
        <taxon>Symbiodinium</taxon>
    </lineage>
</organism>
<reference evidence="1" key="1">
    <citation type="submission" date="2021-02" db="EMBL/GenBank/DDBJ databases">
        <authorList>
            <person name="Dougan E. K."/>
            <person name="Rhodes N."/>
            <person name="Thang M."/>
            <person name="Chan C."/>
        </authorList>
    </citation>
    <scope>NUCLEOTIDE SEQUENCE</scope>
</reference>
<sequence length="100" mass="11499">MPRREEKDCRGRGCVSSRQPNYLSIRSKPKTDDGEGAVRQYTGDTCYAEVNYYADDCKLLEKHADLINSLRNYVRGHHAKATVYRGTMLPASEHLFYPKK</sequence>
<protein>
    <submittedName>
        <fullName evidence="1">Uncharacterized protein</fullName>
    </submittedName>
</protein>
<accession>A0A812J468</accession>
<name>A0A812J468_9DINO</name>
<dbReference type="EMBL" id="CAJNDS010000324">
    <property type="protein sequence ID" value="CAE7192320.1"/>
    <property type="molecule type" value="Genomic_DNA"/>
</dbReference>